<dbReference type="Pfam" id="PF02163">
    <property type="entry name" value="Peptidase_M50"/>
    <property type="match status" value="1"/>
</dbReference>
<comment type="caution">
    <text evidence="13">The sequence shown here is derived from an EMBL/GenBank/DDBJ whole genome shotgun (WGS) entry which is preliminary data.</text>
</comment>
<evidence type="ECO:0000313" key="14">
    <source>
        <dbReference type="Proteomes" id="UP000824169"/>
    </source>
</evidence>
<keyword evidence="7 11" id="KW-0862">Zinc</keyword>
<evidence type="ECO:0000256" key="10">
    <source>
        <dbReference type="ARBA" id="ARBA00023136"/>
    </source>
</evidence>
<evidence type="ECO:0000256" key="11">
    <source>
        <dbReference type="RuleBase" id="RU362031"/>
    </source>
</evidence>
<evidence type="ECO:0000256" key="4">
    <source>
        <dbReference type="ARBA" id="ARBA00022670"/>
    </source>
</evidence>
<dbReference type="Proteomes" id="UP000824169">
    <property type="component" value="Unassembled WGS sequence"/>
</dbReference>
<name>A0A9D1P0U0_9FIRM</name>
<dbReference type="GO" id="GO:0004222">
    <property type="term" value="F:metalloendopeptidase activity"/>
    <property type="evidence" value="ECO:0007669"/>
    <property type="project" value="InterPro"/>
</dbReference>
<keyword evidence="5 11" id="KW-0812">Transmembrane</keyword>
<evidence type="ECO:0000256" key="7">
    <source>
        <dbReference type="ARBA" id="ARBA00022833"/>
    </source>
</evidence>
<evidence type="ECO:0000256" key="2">
    <source>
        <dbReference type="ARBA" id="ARBA00004141"/>
    </source>
</evidence>
<comment type="cofactor">
    <cofactor evidence="1 11">
        <name>Zn(2+)</name>
        <dbReference type="ChEBI" id="CHEBI:29105"/>
    </cofactor>
</comment>
<feature type="transmembrane region" description="Helical" evidence="11">
    <location>
        <begin position="348"/>
        <end position="368"/>
    </location>
</feature>
<dbReference type="InterPro" id="IPR008915">
    <property type="entry name" value="Peptidase_M50"/>
</dbReference>
<feature type="transmembrane region" description="Helical" evidence="11">
    <location>
        <begin position="88"/>
        <end position="113"/>
    </location>
</feature>
<reference evidence="13" key="2">
    <citation type="journal article" date="2021" name="PeerJ">
        <title>Extensive microbial diversity within the chicken gut microbiome revealed by metagenomics and culture.</title>
        <authorList>
            <person name="Gilroy R."/>
            <person name="Ravi A."/>
            <person name="Getino M."/>
            <person name="Pursley I."/>
            <person name="Horton D.L."/>
            <person name="Alikhan N.F."/>
            <person name="Baker D."/>
            <person name="Gharbi K."/>
            <person name="Hall N."/>
            <person name="Watson M."/>
            <person name="Adriaenssens E.M."/>
            <person name="Foster-Nyarko E."/>
            <person name="Jarju S."/>
            <person name="Secka A."/>
            <person name="Antonio M."/>
            <person name="Oren A."/>
            <person name="Chaudhuri R.R."/>
            <person name="La Ragione R."/>
            <person name="Hildebrand F."/>
            <person name="Pallen M.J."/>
        </authorList>
    </citation>
    <scope>NUCLEOTIDE SEQUENCE</scope>
    <source>
        <strain evidence="13">CHK188-20938</strain>
    </source>
</reference>
<feature type="transmembrane region" description="Helical" evidence="11">
    <location>
        <begin position="404"/>
        <end position="422"/>
    </location>
</feature>
<evidence type="ECO:0000256" key="6">
    <source>
        <dbReference type="ARBA" id="ARBA00022801"/>
    </source>
</evidence>
<dbReference type="EMBL" id="DVOO01000003">
    <property type="protein sequence ID" value="HIV24359.1"/>
    <property type="molecule type" value="Genomic_DNA"/>
</dbReference>
<reference evidence="13" key="1">
    <citation type="submission" date="2020-10" db="EMBL/GenBank/DDBJ databases">
        <authorList>
            <person name="Gilroy R."/>
        </authorList>
    </citation>
    <scope>NUCLEOTIDE SEQUENCE</scope>
    <source>
        <strain evidence="13">CHK188-20938</strain>
    </source>
</reference>
<protein>
    <recommendedName>
        <fullName evidence="11">Zinc metalloprotease</fullName>
        <ecNumber evidence="11">3.4.24.-</ecNumber>
    </recommendedName>
</protein>
<comment type="similarity">
    <text evidence="3 11">Belongs to the peptidase M50B family.</text>
</comment>
<dbReference type="CDD" id="cd06163">
    <property type="entry name" value="S2P-M50_PDZ_RseP-like"/>
    <property type="match status" value="2"/>
</dbReference>
<evidence type="ECO:0000256" key="9">
    <source>
        <dbReference type="ARBA" id="ARBA00023049"/>
    </source>
</evidence>
<dbReference type="Pfam" id="PF17820">
    <property type="entry name" value="PDZ_6"/>
    <property type="match status" value="1"/>
</dbReference>
<dbReference type="GO" id="GO:0016020">
    <property type="term" value="C:membrane"/>
    <property type="evidence" value="ECO:0007669"/>
    <property type="project" value="UniProtKB-SubCell"/>
</dbReference>
<evidence type="ECO:0000259" key="12">
    <source>
        <dbReference type="PROSITE" id="PS50106"/>
    </source>
</evidence>
<evidence type="ECO:0000256" key="1">
    <source>
        <dbReference type="ARBA" id="ARBA00001947"/>
    </source>
</evidence>
<keyword evidence="9 11" id="KW-0482">Metalloprotease</keyword>
<evidence type="ECO:0000256" key="5">
    <source>
        <dbReference type="ARBA" id="ARBA00022692"/>
    </source>
</evidence>
<evidence type="ECO:0000256" key="8">
    <source>
        <dbReference type="ARBA" id="ARBA00022989"/>
    </source>
</evidence>
<proteinExistence type="inferred from homology"/>
<evidence type="ECO:0000256" key="3">
    <source>
        <dbReference type="ARBA" id="ARBA00007931"/>
    </source>
</evidence>
<dbReference type="GO" id="GO:0046872">
    <property type="term" value="F:metal ion binding"/>
    <property type="evidence" value="ECO:0007669"/>
    <property type="project" value="UniProtKB-KW"/>
</dbReference>
<keyword evidence="11" id="KW-0479">Metal-binding</keyword>
<dbReference type="InterPro" id="IPR041489">
    <property type="entry name" value="PDZ_6"/>
</dbReference>
<organism evidence="13 14">
    <name type="scientific">Candidatus Scatomonas pullistercoris</name>
    <dbReference type="NCBI Taxonomy" id="2840920"/>
    <lineage>
        <taxon>Bacteria</taxon>
        <taxon>Bacillati</taxon>
        <taxon>Bacillota</taxon>
        <taxon>Clostridia</taxon>
        <taxon>Lachnospirales</taxon>
        <taxon>Lachnospiraceae</taxon>
        <taxon>Lachnospiraceae incertae sedis</taxon>
        <taxon>Candidatus Scatomonas</taxon>
    </lineage>
</organism>
<sequence length="429" mass="46830">MTIVIAILILSAVIFFHELGHFLMAKANHVVVTEFAFGLGPRLLSFKKGDTTYAWRLLPFGGFCSMLGEDEEEDAEGSFTKASVWRRIVIVAAGPVFNFILAFLVSIIVICVVGSDPARVTSVPADSPAAEAGLQEGDLIVRYEGNGIANGRELSTDIDMDGIPMDSIEITYRRDGKNYKISYVPETVTRYLAGYYYTPDDDGPAEITSVMEGYPAEAAGLQAGDIITEINGTAIASSRELAEYWTEHAMDGSAVAMTVTRNGQSFQTELTPVSDTSAVLGFDFNLAREKMSPLNILKYSAGEMNYWVHLTVKSVISLLQGHFTINDLSGPIGVVDAIDQVVDETRDAGTVIMGMSLLNMLILLSANLGVMNLLPLPALDGGRLVFLLIEAVRRKPIKRNVEGMIHFAGMMLLMILMVYVAFNDVRRIF</sequence>
<dbReference type="EC" id="3.4.24.-" evidence="11"/>
<evidence type="ECO:0000313" key="13">
    <source>
        <dbReference type="EMBL" id="HIV24359.1"/>
    </source>
</evidence>
<dbReference type="InterPro" id="IPR004387">
    <property type="entry name" value="Pept_M50_Zn"/>
</dbReference>
<keyword evidence="6 11" id="KW-0378">Hydrolase</keyword>
<dbReference type="PROSITE" id="PS50106">
    <property type="entry name" value="PDZ"/>
    <property type="match status" value="1"/>
</dbReference>
<dbReference type="SMART" id="SM00228">
    <property type="entry name" value="PDZ"/>
    <property type="match status" value="2"/>
</dbReference>
<dbReference type="InterPro" id="IPR001478">
    <property type="entry name" value="PDZ"/>
</dbReference>
<comment type="subcellular location">
    <subcellularLocation>
        <location evidence="2">Membrane</location>
        <topology evidence="2">Multi-pass membrane protein</topology>
    </subcellularLocation>
</comment>
<dbReference type="SUPFAM" id="SSF50156">
    <property type="entry name" value="PDZ domain-like"/>
    <property type="match status" value="2"/>
</dbReference>
<keyword evidence="4" id="KW-0645">Protease</keyword>
<dbReference type="NCBIfam" id="TIGR00054">
    <property type="entry name" value="RIP metalloprotease RseP"/>
    <property type="match status" value="1"/>
</dbReference>
<dbReference type="PANTHER" id="PTHR42837:SF2">
    <property type="entry name" value="MEMBRANE METALLOPROTEASE ARASP2, CHLOROPLASTIC-RELATED"/>
    <property type="match status" value="1"/>
</dbReference>
<gene>
    <name evidence="13" type="primary">rseP</name>
    <name evidence="13" type="ORF">IAB71_01005</name>
</gene>
<keyword evidence="10 11" id="KW-0472">Membrane</keyword>
<dbReference type="Gene3D" id="2.30.42.10">
    <property type="match status" value="2"/>
</dbReference>
<keyword evidence="8 11" id="KW-1133">Transmembrane helix</keyword>
<dbReference type="AlphaFoldDB" id="A0A9D1P0U0"/>
<dbReference type="PANTHER" id="PTHR42837">
    <property type="entry name" value="REGULATOR OF SIGMA-E PROTEASE RSEP"/>
    <property type="match status" value="1"/>
</dbReference>
<dbReference type="InterPro" id="IPR036034">
    <property type="entry name" value="PDZ_sf"/>
</dbReference>
<accession>A0A9D1P0U0</accession>
<dbReference type="GO" id="GO:0006508">
    <property type="term" value="P:proteolysis"/>
    <property type="evidence" value="ECO:0007669"/>
    <property type="project" value="UniProtKB-KW"/>
</dbReference>
<feature type="domain" description="PDZ" evidence="12">
    <location>
        <begin position="169"/>
        <end position="235"/>
    </location>
</feature>